<name>A0AAV3GHL2_ENTFL</name>
<comment type="caution">
    <text evidence="1">The sequence shown here is derived from an EMBL/GenBank/DDBJ whole genome shotgun (WGS) entry which is preliminary data.</text>
</comment>
<evidence type="ECO:0008006" key="3">
    <source>
        <dbReference type="Google" id="ProtNLM"/>
    </source>
</evidence>
<gene>
    <name evidence="1" type="ORF">HMPREF1336_02688</name>
</gene>
<organism evidence="1 2">
    <name type="scientific">Enterococcus faecalis ERV63</name>
    <dbReference type="NCBI Taxonomy" id="1134793"/>
    <lineage>
        <taxon>Bacteria</taxon>
        <taxon>Bacillati</taxon>
        <taxon>Bacillota</taxon>
        <taxon>Bacilli</taxon>
        <taxon>Lactobacillales</taxon>
        <taxon>Enterococcaceae</taxon>
        <taxon>Enterococcus</taxon>
    </lineage>
</organism>
<accession>A0AAV3GHL2</accession>
<sequence>MEKEFVIKIGKLYIKRSYQGNSREYLGFGFTSDVNEAKRFYEDEPVTTVKNERYDRRTVQVVSSNGLEYANFVAEQLGGQVYEVQTTIKLSKV</sequence>
<dbReference type="AlphaFoldDB" id="A0AAV3GHL2"/>
<dbReference type="Proteomes" id="UP000004117">
    <property type="component" value="Unassembled WGS sequence"/>
</dbReference>
<dbReference type="RefSeq" id="WP_002399700.1">
    <property type="nucleotide sequence ID" value="NZ_JH805741.1"/>
</dbReference>
<protein>
    <recommendedName>
        <fullName evidence="3">Phage protein</fullName>
    </recommendedName>
</protein>
<evidence type="ECO:0000313" key="2">
    <source>
        <dbReference type="Proteomes" id="UP000004117"/>
    </source>
</evidence>
<proteinExistence type="predicted"/>
<reference evidence="1 2" key="1">
    <citation type="submission" date="2012-04" db="EMBL/GenBank/DDBJ databases">
        <authorList>
            <person name="Weinstock G."/>
            <person name="Sodergren E."/>
            <person name="Lobos E.A."/>
            <person name="Fulton L."/>
            <person name="Fulton R."/>
            <person name="Courtney L."/>
            <person name="Fronick C."/>
            <person name="O'Laughlin M."/>
            <person name="Godfrey J."/>
            <person name="Wilson R.M."/>
            <person name="Miner T."/>
            <person name="Farmer C."/>
            <person name="Delehaunty K."/>
            <person name="Cordes M."/>
            <person name="Minx P."/>
            <person name="Tomlinson C."/>
            <person name="Chen J."/>
            <person name="Wollam A."/>
            <person name="Pepin K.H."/>
            <person name="Bhonagiri V."/>
            <person name="Zhang X."/>
            <person name="Suruliraj S."/>
            <person name="Warren W."/>
            <person name="Mitreva M."/>
            <person name="Mardis E.R."/>
            <person name="Wilson R.K."/>
        </authorList>
    </citation>
    <scope>NUCLEOTIDE SEQUENCE [LARGE SCALE GENOMIC DNA]</scope>
    <source>
        <strain evidence="1 2">ERV63</strain>
    </source>
</reference>
<dbReference type="EMBL" id="ALZR01000097">
    <property type="protein sequence ID" value="EJV14207.1"/>
    <property type="molecule type" value="Genomic_DNA"/>
</dbReference>
<evidence type="ECO:0000313" key="1">
    <source>
        <dbReference type="EMBL" id="EJV14207.1"/>
    </source>
</evidence>